<reference evidence="1 2" key="1">
    <citation type="journal article" date="2019" name="Genome Biol. Evol.">
        <title>Insights into the evolution of the New World diploid cottons (Gossypium, subgenus Houzingenia) based on genome sequencing.</title>
        <authorList>
            <person name="Grover C.E."/>
            <person name="Arick M.A. 2nd"/>
            <person name="Thrash A."/>
            <person name="Conover J.L."/>
            <person name="Sanders W.S."/>
            <person name="Peterson D.G."/>
            <person name="Frelichowski J.E."/>
            <person name="Scheffler J.A."/>
            <person name="Scheffler B.E."/>
            <person name="Wendel J.F."/>
        </authorList>
    </citation>
    <scope>NUCLEOTIDE SEQUENCE [LARGE SCALE GENOMIC DNA]</scope>
    <source>
        <strain evidence="1">5</strain>
        <tissue evidence="1">Leaf</tissue>
    </source>
</reference>
<protein>
    <submittedName>
        <fullName evidence="1">Uncharacterized protein</fullName>
    </submittedName>
</protein>
<dbReference type="OrthoDB" id="10444805at2759"/>
<comment type="caution">
    <text evidence="1">The sequence shown here is derived from an EMBL/GenBank/DDBJ whole genome shotgun (WGS) entry which is preliminary data.</text>
</comment>
<dbReference type="AlphaFoldDB" id="A0A7J9BM17"/>
<dbReference type="Proteomes" id="UP000593579">
    <property type="component" value="Unassembled WGS sequence"/>
</dbReference>
<accession>A0A7J9BM17</accession>
<name>A0A7J9BM17_GOSGO</name>
<evidence type="ECO:0000313" key="1">
    <source>
        <dbReference type="EMBL" id="MBA0737173.1"/>
    </source>
</evidence>
<keyword evidence="2" id="KW-1185">Reference proteome</keyword>
<evidence type="ECO:0000313" key="2">
    <source>
        <dbReference type="Proteomes" id="UP000593579"/>
    </source>
</evidence>
<organism evidence="1 2">
    <name type="scientific">Gossypium gossypioides</name>
    <name type="common">Mexican cotton</name>
    <name type="synonym">Selera gossypioides</name>
    <dbReference type="NCBI Taxonomy" id="34282"/>
    <lineage>
        <taxon>Eukaryota</taxon>
        <taxon>Viridiplantae</taxon>
        <taxon>Streptophyta</taxon>
        <taxon>Embryophyta</taxon>
        <taxon>Tracheophyta</taxon>
        <taxon>Spermatophyta</taxon>
        <taxon>Magnoliopsida</taxon>
        <taxon>eudicotyledons</taxon>
        <taxon>Gunneridae</taxon>
        <taxon>Pentapetalae</taxon>
        <taxon>rosids</taxon>
        <taxon>malvids</taxon>
        <taxon>Malvales</taxon>
        <taxon>Malvaceae</taxon>
        <taxon>Malvoideae</taxon>
        <taxon>Gossypium</taxon>
    </lineage>
</organism>
<gene>
    <name evidence="1" type="ORF">Gogos_010647</name>
</gene>
<proteinExistence type="predicted"/>
<sequence length="151" mass="16932">MITMLLGVDMIVDLSPKPTLSWKDKLLGRGALTEFNKFWYGHMKTLCPLFVDKLDHPGEKEVASAGKAEGKEKETVEIGLVLGDSRLHQASQSIVNTVSNNFPISSQINKIHLDAEIAGWKIGDTLQWYRDILFGYHDIHLSKKTPKLDTV</sequence>
<dbReference type="EMBL" id="JABEZY010000004">
    <property type="protein sequence ID" value="MBA0737173.1"/>
    <property type="molecule type" value="Genomic_DNA"/>
</dbReference>